<dbReference type="Proteomes" id="UP000663814">
    <property type="component" value="Unassembled WGS sequence"/>
</dbReference>
<dbReference type="RefSeq" id="WP_224673572.1">
    <property type="nucleotide sequence ID" value="NZ_JAERPS020000010.1"/>
</dbReference>
<keyword evidence="6 11" id="KW-0456">Lyase</keyword>
<keyword evidence="5" id="KW-0289">Folate biosynthesis</keyword>
<comment type="pathway">
    <text evidence="7">Cofactor biosynthesis; tetrahydrofolate biosynthesis; 4-aminobenzoate from chorismate: step 2/2.</text>
</comment>
<evidence type="ECO:0000256" key="5">
    <source>
        <dbReference type="ARBA" id="ARBA00022909"/>
    </source>
</evidence>
<evidence type="ECO:0000256" key="4">
    <source>
        <dbReference type="ARBA" id="ARBA00022898"/>
    </source>
</evidence>
<comment type="cofactor">
    <cofactor evidence="1">
        <name>pyridoxal 5'-phosphate</name>
        <dbReference type="ChEBI" id="CHEBI:597326"/>
    </cofactor>
</comment>
<evidence type="ECO:0000256" key="8">
    <source>
        <dbReference type="ARBA" id="ARBA00035676"/>
    </source>
</evidence>
<evidence type="ECO:0000256" key="6">
    <source>
        <dbReference type="ARBA" id="ARBA00023239"/>
    </source>
</evidence>
<dbReference type="InterPro" id="IPR001544">
    <property type="entry name" value="Aminotrans_IV"/>
</dbReference>
<evidence type="ECO:0000256" key="9">
    <source>
        <dbReference type="ARBA" id="ARBA00049529"/>
    </source>
</evidence>
<gene>
    <name evidence="11" type="primary">pabC</name>
    <name evidence="11" type="ORF">I4W93_019125</name>
</gene>
<dbReference type="InterPro" id="IPR050571">
    <property type="entry name" value="Class-IV_PLP-Dep_Aminotrnsfr"/>
</dbReference>
<dbReference type="InterPro" id="IPR043132">
    <property type="entry name" value="BCAT-like_C"/>
</dbReference>
<sequence>MSSVIRSQSIGIKDRSFNYGDGIFTTMQVRAGEIQLWPLHLQRLQASARQLGFTDIDWLLLQQQALAAVNQPEQVIKILISRGEGGRGYGCDGISAPHIYISVSAMPDYKRMQQQGVCLQVAKLQLAVQPLLAGLKHTSRLEQVLLKQELANSDADELLVLDQHGFVTEASAANVFMYRDGRWHTPTLARAGVAGVMRQHIMQQADIHLVDWLLPELANVDALFICNALMAIVPVSHLQSRPLSVSLVQEFAKQVIC</sequence>
<comment type="similarity">
    <text evidence="2">Belongs to the class-IV pyridoxal-phosphate-dependent aminotransferase family.</text>
</comment>
<evidence type="ECO:0000256" key="2">
    <source>
        <dbReference type="ARBA" id="ARBA00009320"/>
    </source>
</evidence>
<name>A0ABS7XDS1_9GAMM</name>
<dbReference type="NCBIfam" id="NF004761">
    <property type="entry name" value="PRK06092.1"/>
    <property type="match status" value="1"/>
</dbReference>
<dbReference type="GO" id="GO:0008696">
    <property type="term" value="F:4-amino-4-deoxychorismate lyase activity"/>
    <property type="evidence" value="ECO:0007669"/>
    <property type="project" value="UniProtKB-EC"/>
</dbReference>
<accession>A0ABS7XDS1</accession>
<evidence type="ECO:0000313" key="11">
    <source>
        <dbReference type="EMBL" id="MBZ9613713.1"/>
    </source>
</evidence>
<evidence type="ECO:0000313" key="12">
    <source>
        <dbReference type="Proteomes" id="UP000663814"/>
    </source>
</evidence>
<dbReference type="SUPFAM" id="SSF56752">
    <property type="entry name" value="D-aminoacid aminotransferase-like PLP-dependent enzymes"/>
    <property type="match status" value="1"/>
</dbReference>
<proteinExistence type="inferred from homology"/>
<dbReference type="Pfam" id="PF01063">
    <property type="entry name" value="Aminotran_4"/>
    <property type="match status" value="1"/>
</dbReference>
<comment type="subunit">
    <text evidence="3">Homodimer.</text>
</comment>
<dbReference type="InterPro" id="IPR017824">
    <property type="entry name" value="Aminodeoxychorismate_lyase_IV"/>
</dbReference>
<dbReference type="InterPro" id="IPR036038">
    <property type="entry name" value="Aminotransferase-like"/>
</dbReference>
<evidence type="ECO:0000256" key="10">
    <source>
        <dbReference type="NCBIfam" id="TIGR03461"/>
    </source>
</evidence>
<dbReference type="Gene3D" id="3.20.10.10">
    <property type="entry name" value="D-amino Acid Aminotransferase, subunit A, domain 2"/>
    <property type="match status" value="1"/>
</dbReference>
<comment type="catalytic activity">
    <reaction evidence="9">
        <text>4-amino-4-deoxychorismate = 4-aminobenzoate + pyruvate + H(+)</text>
        <dbReference type="Rhea" id="RHEA:16201"/>
        <dbReference type="ChEBI" id="CHEBI:15361"/>
        <dbReference type="ChEBI" id="CHEBI:15378"/>
        <dbReference type="ChEBI" id="CHEBI:17836"/>
        <dbReference type="ChEBI" id="CHEBI:58406"/>
        <dbReference type="EC" id="4.1.3.38"/>
    </reaction>
</comment>
<protein>
    <recommendedName>
        <fullName evidence="8 10">Aminodeoxychorismate lyase</fullName>
        <ecNumber evidence="8 10">4.1.3.38</ecNumber>
    </recommendedName>
</protein>
<keyword evidence="12" id="KW-1185">Reference proteome</keyword>
<organism evidence="11 12">
    <name type="scientific">Rheinheimera maricola</name>
    <dbReference type="NCBI Taxonomy" id="2793282"/>
    <lineage>
        <taxon>Bacteria</taxon>
        <taxon>Pseudomonadati</taxon>
        <taxon>Pseudomonadota</taxon>
        <taxon>Gammaproteobacteria</taxon>
        <taxon>Chromatiales</taxon>
        <taxon>Chromatiaceae</taxon>
        <taxon>Rheinheimera</taxon>
    </lineage>
</organism>
<dbReference type="EMBL" id="JAERPS020000010">
    <property type="protein sequence ID" value="MBZ9613713.1"/>
    <property type="molecule type" value="Genomic_DNA"/>
</dbReference>
<reference evidence="11 12" key="1">
    <citation type="submission" date="2020-12" db="EMBL/GenBank/DDBJ databases">
        <authorList>
            <person name="Ruan W."/>
            <person name="Khan S.A."/>
            <person name="Jeon C.O."/>
        </authorList>
    </citation>
    <scope>NUCLEOTIDE SEQUENCE [LARGE SCALE GENOMIC DNA]</scope>
    <source>
        <strain evidence="11 12">MA-13</strain>
    </source>
</reference>
<dbReference type="PANTHER" id="PTHR42743:SF2">
    <property type="entry name" value="AMINODEOXYCHORISMATE LYASE"/>
    <property type="match status" value="1"/>
</dbReference>
<evidence type="ECO:0000256" key="3">
    <source>
        <dbReference type="ARBA" id="ARBA00011738"/>
    </source>
</evidence>
<dbReference type="EC" id="4.1.3.38" evidence="8 10"/>
<keyword evidence="4" id="KW-0663">Pyridoxal phosphate</keyword>
<reference evidence="11 12" key="2">
    <citation type="submission" date="2021-08" db="EMBL/GenBank/DDBJ databases">
        <title>Rheinheimera aquimaris sp. nov., isolated from seawater of the East Sea in Korea.</title>
        <authorList>
            <person name="Kim K.H."/>
            <person name="Wenting R."/>
            <person name="Kim K.R."/>
            <person name="Jeon C.O."/>
        </authorList>
    </citation>
    <scope>NUCLEOTIDE SEQUENCE [LARGE SCALE GENOMIC DNA]</scope>
    <source>
        <strain evidence="11 12">MA-13</strain>
    </source>
</reference>
<dbReference type="InterPro" id="IPR043131">
    <property type="entry name" value="BCAT-like_N"/>
</dbReference>
<comment type="caution">
    <text evidence="11">The sequence shown here is derived from an EMBL/GenBank/DDBJ whole genome shotgun (WGS) entry which is preliminary data.</text>
</comment>
<dbReference type="PANTHER" id="PTHR42743">
    <property type="entry name" value="AMINO-ACID AMINOTRANSFERASE"/>
    <property type="match status" value="1"/>
</dbReference>
<dbReference type="NCBIfam" id="TIGR03461">
    <property type="entry name" value="pabC_Proteo"/>
    <property type="match status" value="1"/>
</dbReference>
<evidence type="ECO:0000256" key="1">
    <source>
        <dbReference type="ARBA" id="ARBA00001933"/>
    </source>
</evidence>
<evidence type="ECO:0000256" key="7">
    <source>
        <dbReference type="ARBA" id="ARBA00035633"/>
    </source>
</evidence>
<dbReference type="Gene3D" id="3.30.470.10">
    <property type="match status" value="1"/>
</dbReference>